<evidence type="ECO:0000256" key="7">
    <source>
        <dbReference type="ARBA" id="ARBA00022723"/>
    </source>
</evidence>
<evidence type="ECO:0000256" key="3">
    <source>
        <dbReference type="ARBA" id="ARBA00007931"/>
    </source>
</evidence>
<keyword evidence="5 15" id="KW-0645">Protease</keyword>
<evidence type="ECO:0000313" key="16">
    <source>
        <dbReference type="Proteomes" id="UP000301475"/>
    </source>
</evidence>
<dbReference type="GO" id="GO:0008237">
    <property type="term" value="F:metallopeptidase activity"/>
    <property type="evidence" value="ECO:0007669"/>
    <property type="project" value="UniProtKB-KW"/>
</dbReference>
<dbReference type="KEGG" id="ruj:E5Z56_08450"/>
<accession>A0A4P8XW66</accession>
<keyword evidence="16" id="KW-1185">Reference proteome</keyword>
<evidence type="ECO:0000256" key="1">
    <source>
        <dbReference type="ARBA" id="ARBA00001947"/>
    </source>
</evidence>
<keyword evidence="4" id="KW-1003">Cell membrane</keyword>
<organism evidence="15 16">
    <name type="scientific">Ruminococcus bovis</name>
    <dbReference type="NCBI Taxonomy" id="2564099"/>
    <lineage>
        <taxon>Bacteria</taxon>
        <taxon>Bacillati</taxon>
        <taxon>Bacillota</taxon>
        <taxon>Clostridia</taxon>
        <taxon>Eubacteriales</taxon>
        <taxon>Oscillospiraceae</taxon>
        <taxon>Ruminococcus</taxon>
    </lineage>
</organism>
<dbReference type="RefSeq" id="WP_138157408.1">
    <property type="nucleotide sequence ID" value="NZ_CP039381.1"/>
</dbReference>
<proteinExistence type="inferred from homology"/>
<evidence type="ECO:0000256" key="6">
    <source>
        <dbReference type="ARBA" id="ARBA00022692"/>
    </source>
</evidence>
<evidence type="ECO:0000256" key="5">
    <source>
        <dbReference type="ARBA" id="ARBA00022670"/>
    </source>
</evidence>
<evidence type="ECO:0000256" key="11">
    <source>
        <dbReference type="ARBA" id="ARBA00023049"/>
    </source>
</evidence>
<dbReference type="GO" id="GO:0005886">
    <property type="term" value="C:plasma membrane"/>
    <property type="evidence" value="ECO:0007669"/>
    <property type="project" value="UniProtKB-SubCell"/>
</dbReference>
<evidence type="ECO:0000256" key="10">
    <source>
        <dbReference type="ARBA" id="ARBA00022989"/>
    </source>
</evidence>
<dbReference type="InterPro" id="IPR052348">
    <property type="entry name" value="Metallopeptidase_M50B"/>
</dbReference>
<keyword evidence="10 13" id="KW-1133">Transmembrane helix</keyword>
<dbReference type="Pfam" id="PF02163">
    <property type="entry name" value="Peptidase_M50"/>
    <property type="match status" value="1"/>
</dbReference>
<feature type="transmembrane region" description="Helical" evidence="13">
    <location>
        <begin position="190"/>
        <end position="211"/>
    </location>
</feature>
<feature type="transmembrane region" description="Helical" evidence="13">
    <location>
        <begin position="20"/>
        <end position="40"/>
    </location>
</feature>
<protein>
    <submittedName>
        <fullName evidence="15">Site-2 protease family protein</fullName>
    </submittedName>
</protein>
<evidence type="ECO:0000256" key="4">
    <source>
        <dbReference type="ARBA" id="ARBA00022475"/>
    </source>
</evidence>
<dbReference type="InterPro" id="IPR008915">
    <property type="entry name" value="Peptidase_M50"/>
</dbReference>
<evidence type="ECO:0000256" key="12">
    <source>
        <dbReference type="ARBA" id="ARBA00023136"/>
    </source>
</evidence>
<gene>
    <name evidence="15" type="ORF">E5Z56_08450</name>
</gene>
<keyword evidence="11" id="KW-0482">Metalloprotease</keyword>
<dbReference type="OrthoDB" id="9800627at2"/>
<comment type="subcellular location">
    <subcellularLocation>
        <location evidence="2">Cell membrane</location>
        <topology evidence="2">Multi-pass membrane protein</topology>
    </subcellularLocation>
</comment>
<dbReference type="AlphaFoldDB" id="A0A4P8XW66"/>
<keyword evidence="9" id="KW-0862">Zinc</keyword>
<comment type="cofactor">
    <cofactor evidence="1">
        <name>Zn(2+)</name>
        <dbReference type="ChEBI" id="CHEBI:29105"/>
    </cofactor>
</comment>
<feature type="transmembrane region" description="Helical" evidence="13">
    <location>
        <begin position="102"/>
        <end position="128"/>
    </location>
</feature>
<evidence type="ECO:0000256" key="2">
    <source>
        <dbReference type="ARBA" id="ARBA00004651"/>
    </source>
</evidence>
<dbReference type="GO" id="GO:0006508">
    <property type="term" value="P:proteolysis"/>
    <property type="evidence" value="ECO:0007669"/>
    <property type="project" value="UniProtKB-KW"/>
</dbReference>
<keyword evidence="6 13" id="KW-0812">Transmembrane</keyword>
<evidence type="ECO:0000256" key="8">
    <source>
        <dbReference type="ARBA" id="ARBA00022801"/>
    </source>
</evidence>
<dbReference type="PANTHER" id="PTHR35864">
    <property type="entry name" value="ZINC METALLOPROTEASE MJ0611-RELATED"/>
    <property type="match status" value="1"/>
</dbReference>
<dbReference type="InterPro" id="IPR044537">
    <property type="entry name" value="Rip2-like"/>
</dbReference>
<evidence type="ECO:0000259" key="14">
    <source>
        <dbReference type="Pfam" id="PF02163"/>
    </source>
</evidence>
<evidence type="ECO:0000313" key="15">
    <source>
        <dbReference type="EMBL" id="QCT07385.1"/>
    </source>
</evidence>
<name>A0A4P8XW66_9FIRM</name>
<evidence type="ECO:0000256" key="9">
    <source>
        <dbReference type="ARBA" id="ARBA00022833"/>
    </source>
</evidence>
<dbReference type="GO" id="GO:0046872">
    <property type="term" value="F:metal ion binding"/>
    <property type="evidence" value="ECO:0007669"/>
    <property type="project" value="UniProtKB-KW"/>
</dbReference>
<dbReference type="CDD" id="cd06158">
    <property type="entry name" value="S2P-M50_like_1"/>
    <property type="match status" value="1"/>
</dbReference>
<keyword evidence="8" id="KW-0378">Hydrolase</keyword>
<keyword evidence="7" id="KW-0479">Metal-binding</keyword>
<evidence type="ECO:0000256" key="13">
    <source>
        <dbReference type="SAM" id="Phobius"/>
    </source>
</evidence>
<dbReference type="EMBL" id="CP039381">
    <property type="protein sequence ID" value="QCT07385.1"/>
    <property type="molecule type" value="Genomic_DNA"/>
</dbReference>
<reference evidence="15 16" key="1">
    <citation type="submission" date="2019-04" db="EMBL/GenBank/DDBJ databases">
        <authorList>
            <person name="Embree M."/>
            <person name="Gaffney J.R."/>
        </authorList>
    </citation>
    <scope>NUCLEOTIDE SEQUENCE [LARGE SCALE GENOMIC DNA]</scope>
    <source>
        <strain evidence="15 16">JE7A12</strain>
    </source>
</reference>
<dbReference type="Proteomes" id="UP000301475">
    <property type="component" value="Chromosome"/>
</dbReference>
<feature type="domain" description="Peptidase M50" evidence="14">
    <location>
        <begin position="26"/>
        <end position="199"/>
    </location>
</feature>
<feature type="transmembrane region" description="Helical" evidence="13">
    <location>
        <begin position="61"/>
        <end position="82"/>
    </location>
</feature>
<dbReference type="PANTHER" id="PTHR35864:SF1">
    <property type="entry name" value="ZINC METALLOPROTEASE YWHC-RELATED"/>
    <property type="match status" value="1"/>
</dbReference>
<sequence length="231" mass="25974">MLSELISAFRGGQVDFQSIVIQLLALLVIIFLVLPFHEWAHAFTALKLGDTSVKYRGRLSFNPLAHIDVMGSICLLCFGFGWAKPVPIDPRNFKNEKTGMAITALAGPVANLIAALVGDLIFFAIGAFAPSFFMTTVGGYIGYFLRYYVMINVYLAVFNLVPIPPLDGSKILFVFLPDRIVYKFYQYERYIMFALFALLWMGFLSTPLAYLSNFVQNGIDFIAKLPFLWAF</sequence>
<keyword evidence="12 13" id="KW-0472">Membrane</keyword>
<comment type="similarity">
    <text evidence="3">Belongs to the peptidase M50B family.</text>
</comment>